<dbReference type="GO" id="GO:0009403">
    <property type="term" value="P:toxin biosynthetic process"/>
    <property type="evidence" value="ECO:0007669"/>
    <property type="project" value="InterPro"/>
</dbReference>
<keyword evidence="3 5" id="KW-1133">Transmembrane helix</keyword>
<dbReference type="HOGENOM" id="CLU_092720_3_0_9"/>
<evidence type="ECO:0000256" key="3">
    <source>
        <dbReference type="ARBA" id="ARBA00022989"/>
    </source>
</evidence>
<dbReference type="InterPro" id="IPR003825">
    <property type="entry name" value="Colicin-V_CvpA"/>
</dbReference>
<dbReference type="GeneID" id="8154457"/>
<feature type="transmembrane region" description="Helical" evidence="5">
    <location>
        <begin position="119"/>
        <end position="147"/>
    </location>
</feature>
<feature type="transmembrane region" description="Helical" evidence="5">
    <location>
        <begin position="23"/>
        <end position="43"/>
    </location>
</feature>
<keyword evidence="2 5" id="KW-0812">Transmembrane</keyword>
<dbReference type="PATRIC" id="fig|1214179.4.peg.196"/>
<keyword evidence="4 5" id="KW-0472">Membrane</keyword>
<dbReference type="PANTHER" id="PTHR37306:SF1">
    <property type="entry name" value="COLICIN V PRODUCTION PROTEIN"/>
    <property type="match status" value="1"/>
</dbReference>
<evidence type="ECO:0000313" key="6">
    <source>
        <dbReference type="EMBL" id="AIG42741.1"/>
    </source>
</evidence>
<gene>
    <name evidence="6" type="ORF">ID09_01135</name>
</gene>
<evidence type="ECO:0000313" key="7">
    <source>
        <dbReference type="Proteomes" id="UP000028185"/>
    </source>
</evidence>
<name>A0A075SH49_STRSU</name>
<organism evidence="6 7">
    <name type="scientific">Streptococcus suis 6407</name>
    <dbReference type="NCBI Taxonomy" id="1214179"/>
    <lineage>
        <taxon>Bacteria</taxon>
        <taxon>Bacillati</taxon>
        <taxon>Bacillota</taxon>
        <taxon>Bacilli</taxon>
        <taxon>Lactobacillales</taxon>
        <taxon>Streptococcaceae</taxon>
        <taxon>Streptococcus</taxon>
    </lineage>
</organism>
<protein>
    <submittedName>
        <fullName evidence="6">Colicin V production protein</fullName>
    </submittedName>
</protein>
<feature type="transmembrane region" description="Helical" evidence="5">
    <location>
        <begin position="80"/>
        <end position="107"/>
    </location>
</feature>
<dbReference type="EMBL" id="CP008921">
    <property type="protein sequence ID" value="AIG42741.1"/>
    <property type="molecule type" value="Genomic_DNA"/>
</dbReference>
<comment type="subcellular location">
    <subcellularLocation>
        <location evidence="1">Membrane</location>
        <topology evidence="1">Multi-pass membrane protein</topology>
    </subcellularLocation>
</comment>
<dbReference type="GO" id="GO:0016020">
    <property type="term" value="C:membrane"/>
    <property type="evidence" value="ECO:0007669"/>
    <property type="project" value="UniProtKB-SubCell"/>
</dbReference>
<dbReference type="Pfam" id="PF02674">
    <property type="entry name" value="Colicin_V"/>
    <property type="match status" value="1"/>
</dbReference>
<evidence type="ECO:0000256" key="4">
    <source>
        <dbReference type="ARBA" id="ARBA00023136"/>
    </source>
</evidence>
<proteinExistence type="predicted"/>
<dbReference type="AlphaFoldDB" id="A0A075SH49"/>
<reference evidence="6 7" key="1">
    <citation type="journal article" date="2014" name="Genome Announc.">
        <title>Whole-Genome Sequence of Streptococcus suis Serotype 4 Reference Strain 6407.</title>
        <authorList>
            <person name="Wang K."/>
            <person name="Chen J."/>
            <person name="Yao H."/>
            <person name="Lu C."/>
        </authorList>
    </citation>
    <scope>NUCLEOTIDE SEQUENCE [LARGE SCALE GENOMIC DNA]</scope>
    <source>
        <strain evidence="6">6407</strain>
    </source>
</reference>
<accession>A0A075SH49</accession>
<dbReference type="Proteomes" id="UP000028185">
    <property type="component" value="Chromosome"/>
</dbReference>
<evidence type="ECO:0000256" key="2">
    <source>
        <dbReference type="ARBA" id="ARBA00022692"/>
    </source>
</evidence>
<dbReference type="PANTHER" id="PTHR37306">
    <property type="entry name" value="COLICIN V PRODUCTION PROTEIN"/>
    <property type="match status" value="1"/>
</dbReference>
<evidence type="ECO:0000256" key="1">
    <source>
        <dbReference type="ARBA" id="ARBA00004141"/>
    </source>
</evidence>
<evidence type="ECO:0000256" key="5">
    <source>
        <dbReference type="SAM" id="Phobius"/>
    </source>
</evidence>
<sequence>MISLAIILILAWSFYIGYSRGLVLQAFYSMGSIIALVVATATYKKLASFLYLWVPFANATQGSSNYYFDEKYLFDLDMVFYAGLAFLLIYVLVYAIVRFIGIFVHLLEAFNPDTKTTNLISGALAVLVTFISLQIVMVLLSTIPLAMIQDKLHSSFLANIMIQYTPFTSSFLKSLWLSNIAG</sequence>
<dbReference type="RefSeq" id="WP_002935945.1">
    <property type="nucleotide sequence ID" value="NZ_ALLE01000025.1"/>
</dbReference>